<accession>A0A409Y0G3</accession>
<proteinExistence type="predicted"/>
<protein>
    <submittedName>
        <fullName evidence="2">Uncharacterized protein</fullName>
    </submittedName>
</protein>
<dbReference type="AlphaFoldDB" id="A0A409Y0G3"/>
<reference evidence="2 3" key="1">
    <citation type="journal article" date="2018" name="Evol. Lett.">
        <title>Horizontal gene cluster transfer increased hallucinogenic mushroom diversity.</title>
        <authorList>
            <person name="Reynolds H.T."/>
            <person name="Vijayakumar V."/>
            <person name="Gluck-Thaler E."/>
            <person name="Korotkin H.B."/>
            <person name="Matheny P.B."/>
            <person name="Slot J.C."/>
        </authorList>
    </citation>
    <scope>NUCLEOTIDE SEQUENCE [LARGE SCALE GENOMIC DNA]</scope>
    <source>
        <strain evidence="2 3">SRW20</strain>
    </source>
</reference>
<dbReference type="OrthoDB" id="3061143at2759"/>
<comment type="caution">
    <text evidence="2">The sequence shown here is derived from an EMBL/GenBank/DDBJ whole genome shotgun (WGS) entry which is preliminary data.</text>
</comment>
<dbReference type="InParanoid" id="A0A409Y0G3"/>
<gene>
    <name evidence="2" type="ORF">CVT26_010463</name>
</gene>
<feature type="compositionally biased region" description="Basic residues" evidence="1">
    <location>
        <begin position="627"/>
        <end position="643"/>
    </location>
</feature>
<sequence length="643" mass="71422">MRLKKPLVASEPSTESRPDQGTQENRASEPTGAAPEHLPISPDAVRIMPAGRDPILGPAFEVQSHSQVPGETHGRIIVIMMDKRKDKMEALLKYALNLDIPATPEICESRGKKAGYYSTYSIGFIILDTDHNDYCFLRDIWGDGSDEKDWPMNYALNRADLQRYMPEQIKNLDRIRENILGPPSELTEHVTVLPDGTKTGGTRFQRGARANHVETGPNCYPLGLSYQKPRLIAAPQADNKVFEENDEESAMRSDIVAVAAQQSVLGLKYKAPPGRYERFKKQAELTNLPAVGHIENPIHVGWQLNIANTLKLKSGTSIEDLGRFGAPHGDPYDALAGESALTRISKDRSDVIEQLFYFPEIGIAWKIGFQSTLFFSAQHIHGPSQSIYIEGIKRLKELAKRLTIVGFPLGGAVDGRDVVPFAPLTAFSSLPLPLESRNVNLMGPLDNPICINPTTFMTDGTSVMDSKAFLQHISRSSAELLTYAFRHAHPALNLRLNSDLFNKAITAVVDGRRQSADPWEYSPGWSDADVRLGTDYEALAPQVFGGTKLKDLSIEQLFRLRNSDNVETSHGFNNEKRTQAIQEWKDYTDAAASYLPAVVCAKKRTPKAIAAIIKTLRIDKTSDPDLKRKRNKGEHHHKSLSVL</sequence>
<feature type="compositionally biased region" description="Polar residues" evidence="1">
    <location>
        <begin position="11"/>
        <end position="25"/>
    </location>
</feature>
<evidence type="ECO:0000313" key="3">
    <source>
        <dbReference type="Proteomes" id="UP000284706"/>
    </source>
</evidence>
<evidence type="ECO:0000313" key="2">
    <source>
        <dbReference type="EMBL" id="PPQ96487.1"/>
    </source>
</evidence>
<name>A0A409Y0G3_9AGAR</name>
<keyword evidence="3" id="KW-1185">Reference proteome</keyword>
<feature type="region of interest" description="Disordered" evidence="1">
    <location>
        <begin position="623"/>
        <end position="643"/>
    </location>
</feature>
<evidence type="ECO:0000256" key="1">
    <source>
        <dbReference type="SAM" id="MobiDB-lite"/>
    </source>
</evidence>
<organism evidence="2 3">
    <name type="scientific">Gymnopilus dilepis</name>
    <dbReference type="NCBI Taxonomy" id="231916"/>
    <lineage>
        <taxon>Eukaryota</taxon>
        <taxon>Fungi</taxon>
        <taxon>Dikarya</taxon>
        <taxon>Basidiomycota</taxon>
        <taxon>Agaricomycotina</taxon>
        <taxon>Agaricomycetes</taxon>
        <taxon>Agaricomycetidae</taxon>
        <taxon>Agaricales</taxon>
        <taxon>Agaricineae</taxon>
        <taxon>Hymenogastraceae</taxon>
        <taxon>Gymnopilus</taxon>
    </lineage>
</organism>
<dbReference type="Proteomes" id="UP000284706">
    <property type="component" value="Unassembled WGS sequence"/>
</dbReference>
<feature type="region of interest" description="Disordered" evidence="1">
    <location>
        <begin position="1"/>
        <end position="40"/>
    </location>
</feature>
<dbReference type="EMBL" id="NHYE01001366">
    <property type="protein sequence ID" value="PPQ96487.1"/>
    <property type="molecule type" value="Genomic_DNA"/>
</dbReference>